<dbReference type="SUPFAM" id="SSF81296">
    <property type="entry name" value="E set domains"/>
    <property type="match status" value="13"/>
</dbReference>
<dbReference type="SMART" id="SM00557">
    <property type="entry name" value="IG_FLMN"/>
    <property type="match status" value="13"/>
</dbReference>
<proteinExistence type="inferred from homology"/>
<keyword evidence="2" id="KW-0677">Repeat</keyword>
<dbReference type="FunFam" id="2.60.40.10:FF:000001">
    <property type="entry name" value="Filamin-C isoform b"/>
    <property type="match status" value="3"/>
</dbReference>
<sequence length="1482" mass="160285">MLYTQILYPLFPVVVLAPALLEDKYSVRLDSSDITDCKLKLILGLIWTLILHYSISIPMWEGEEELTNGDKGTTPKQRFRLLFYECATLLHWIQSKVQDLPIGNFTTDWNDGKAVGALVDAVAPGLCPDWHDWDPKDSLQNATEAMGLADDWLNVRQLIKPEELVSPNMDELSMMTYLSQYPNAKLKPGAPLRPRTNPNRVRAYGPGIESHGPVVDKPSNFTVETISAGKGQVDVIVTNPKGYQEPVDIRFNNDRNLTYSVSYVPRMEGNHKVAVKYSGRDIPKSPYNVFVEGRPGDPSKVTAFGPGLNPEGNTINRTLYFDISTKDAEKGVPEVIILDPAGHKNTIPVKVRQISSDLWRCEYTANTVGMHSINIFFAGQPIPLSPFGVRLSPVSDAKKVRATGRGLQPTGVRVKDIADFKIYTDGAGEGTPEVRVIGPGGVNEPVMLQRADSCTYEAAYTPKKEGRHVVMVTFAGQEIPRSPFEVNVGPFKETKIRAYGPGLSGGVIGSPALFTVETNGETGALGFSIEGPSQAKIDCKDNGDGSADVRYFPTAPGEYAVHILCDNEDIPMSPYIANIISASDYYPEKVECSGPGVEPNGPVSGKPTHFKIDTRKAGAAPLDIQVLDGNYNIIDTSLVENRDGTYTCNYTPRRGAKHTVQVNYGGVATKNSPFRVNVNDPVNVENVRIYGPGIEKGIRSGIPTHFTVDCTEAGLGDLQVLLMNEKKMDVPLKVTETEKGIYLVEFTPSQPGTYLLTAFYTGLPVPQSPLRLQVVPRVDASKIKVEGLDRIGDYFETAAPINRPQQFKVATQAVGNVDLSIAIKSPSGRLVKGHMVATKEGYLVNFTPTEIGEHFVSISTLNGEPLSFEPCTFTCVPGSDVSKVRAEGPGLVRGVAHSPAEFMLDTRGAGQGGLGVTVEGPCEAAINCRDNGDGTCSVAYFPTEPGDYSINITFNDQHVTGSPFQAVIVPDLSRIAISGNGIQSKGVYVDSPTDFMVDPRLIASQNDGRITCKIVGPSGSKTDNTVTSMVDGTYKVSYTPQEEGRHTVDILYDGVPVSGSPFAVNVQRGCNPKKCRAFGSGLEKGITNKPNTFTVETKGAGTGGLGLTIEGPSEAKVVCKDNRDGSCTVEYVPTEPGDYDVSIKFADQHIAGSPFSVSVQREVNPNLVRVFGPGLDPTQCRSQMPQSFTVDASKAGQANLAVKLTSDQGPLPQKPEITDNGDGTYNVNYIPPSEGSNLTARITYDNKDIPNSPFQMRVLPLVEPEKVKLSGPGVSSKGVPASVPTEFTIDTSNAGFGDLELQVVGPDGYLRKAQIAEKEDGVFNVAYTPDDCGKYKINLKYGGKELSTSPLNVQAYATGNADKCIVTEGLNRNLVPGQENCIKVNAKNAGYGAVTCRIRSTSGNELDTEVVNNGDGTHTIYYTVHDEGEYTMNLKFGGQPVPDGFYTFLVSFCWILSHIHFKPLDPSLCLIDDSTLHKRPSR</sequence>
<dbReference type="FunFam" id="2.60.40.10:FF:000140">
    <property type="entry name" value="FiLamiN (Actin binding protein) homolog"/>
    <property type="match status" value="2"/>
</dbReference>
<dbReference type="Pfam" id="PF00630">
    <property type="entry name" value="Filamin"/>
    <property type="match status" value="13"/>
</dbReference>
<feature type="repeat" description="Filamin" evidence="3">
    <location>
        <begin position="392"/>
        <end position="488"/>
    </location>
</feature>
<feature type="repeat" description="Filamin" evidence="3">
    <location>
        <begin position="1067"/>
        <end position="1159"/>
    </location>
</feature>
<dbReference type="InterPro" id="IPR013783">
    <property type="entry name" value="Ig-like_fold"/>
</dbReference>
<gene>
    <name evidence="5" type="ORF">RUM43_011961</name>
</gene>
<feature type="repeat" description="Filamin" evidence="3">
    <location>
        <begin position="1368"/>
        <end position="1450"/>
    </location>
</feature>
<evidence type="ECO:0000256" key="3">
    <source>
        <dbReference type="PROSITE-ProRule" id="PRU00087"/>
    </source>
</evidence>
<evidence type="ECO:0000313" key="6">
    <source>
        <dbReference type="Proteomes" id="UP001372834"/>
    </source>
</evidence>
<dbReference type="PROSITE" id="PS50194">
    <property type="entry name" value="FILAMIN_REPEAT"/>
    <property type="match status" value="13"/>
</dbReference>
<dbReference type="EMBL" id="JAWJWE010000005">
    <property type="protein sequence ID" value="KAK6634560.1"/>
    <property type="molecule type" value="Genomic_DNA"/>
</dbReference>
<comment type="caution">
    <text evidence="5">The sequence shown here is derived from an EMBL/GenBank/DDBJ whole genome shotgun (WGS) entry which is preliminary data.</text>
</comment>
<evidence type="ECO:0000256" key="1">
    <source>
        <dbReference type="ARBA" id="ARBA00009238"/>
    </source>
</evidence>
<feature type="repeat" description="Filamin" evidence="3">
    <location>
        <begin position="775"/>
        <end position="875"/>
    </location>
</feature>
<dbReference type="InterPro" id="IPR036872">
    <property type="entry name" value="CH_dom_sf"/>
</dbReference>
<feature type="repeat" description="Filamin" evidence="3">
    <location>
        <begin position="582"/>
        <end position="678"/>
    </location>
</feature>
<feature type="repeat" description="Filamin" evidence="3">
    <location>
        <begin position="193"/>
        <end position="291"/>
    </location>
</feature>
<feature type="repeat" description="Filamin" evidence="3">
    <location>
        <begin position="1160"/>
        <end position="1258"/>
    </location>
</feature>
<evidence type="ECO:0000256" key="2">
    <source>
        <dbReference type="ARBA" id="ARBA00022737"/>
    </source>
</evidence>
<feature type="domain" description="Calponin-homology (CH)" evidence="4">
    <location>
        <begin position="83"/>
        <end position="186"/>
    </location>
</feature>
<dbReference type="PANTHER" id="PTHR38537:SF8">
    <property type="entry name" value="FILAMIN-A"/>
    <property type="match status" value="1"/>
</dbReference>
<dbReference type="SMART" id="SM00033">
    <property type="entry name" value="CH"/>
    <property type="match status" value="1"/>
</dbReference>
<feature type="repeat" description="Filamin" evidence="3">
    <location>
        <begin position="967"/>
        <end position="1066"/>
    </location>
</feature>
<dbReference type="InterPro" id="IPR001715">
    <property type="entry name" value="CH_dom"/>
</dbReference>
<dbReference type="InterPro" id="IPR017868">
    <property type="entry name" value="Filamin/ABP280_repeat-like"/>
</dbReference>
<dbReference type="SUPFAM" id="SSF47576">
    <property type="entry name" value="Calponin-homology domain, CH-domain"/>
    <property type="match status" value="1"/>
</dbReference>
<feature type="repeat" description="Filamin" evidence="3">
    <location>
        <begin position="876"/>
        <end position="968"/>
    </location>
</feature>
<dbReference type="Gene3D" id="2.60.40.10">
    <property type="entry name" value="Immunoglobulins"/>
    <property type="match status" value="13"/>
</dbReference>
<dbReference type="InterPro" id="IPR044801">
    <property type="entry name" value="Filamin"/>
</dbReference>
<accession>A0AAN8RZK1</accession>
<dbReference type="PROSITE" id="PS50021">
    <property type="entry name" value="CH"/>
    <property type="match status" value="1"/>
</dbReference>
<dbReference type="Gene3D" id="1.10.418.10">
    <property type="entry name" value="Calponin-like domain"/>
    <property type="match status" value="2"/>
</dbReference>
<name>A0AAN8RZK1_POLSC</name>
<dbReference type="GO" id="GO:0051015">
    <property type="term" value="F:actin filament binding"/>
    <property type="evidence" value="ECO:0007669"/>
    <property type="project" value="InterPro"/>
</dbReference>
<evidence type="ECO:0000313" key="5">
    <source>
        <dbReference type="EMBL" id="KAK6634560.1"/>
    </source>
</evidence>
<dbReference type="GO" id="GO:0030036">
    <property type="term" value="P:actin cytoskeleton organization"/>
    <property type="evidence" value="ECO:0007669"/>
    <property type="project" value="InterPro"/>
</dbReference>
<dbReference type="Pfam" id="PF00307">
    <property type="entry name" value="CH"/>
    <property type="match status" value="1"/>
</dbReference>
<protein>
    <recommendedName>
        <fullName evidence="4">Calponin-homology (CH) domain-containing protein</fullName>
    </recommendedName>
</protein>
<feature type="repeat" description="Filamin" evidence="3">
    <location>
        <begin position="293"/>
        <end position="391"/>
    </location>
</feature>
<feature type="repeat" description="Filamin" evidence="3">
    <location>
        <begin position="1259"/>
        <end position="1355"/>
    </location>
</feature>
<feature type="repeat" description="Filamin" evidence="3">
    <location>
        <begin position="488"/>
        <end position="579"/>
    </location>
</feature>
<dbReference type="InterPro" id="IPR001298">
    <property type="entry name" value="Filamin/ABP280_rpt"/>
</dbReference>
<organism evidence="5 6">
    <name type="scientific">Polyplax serrata</name>
    <name type="common">Common mouse louse</name>
    <dbReference type="NCBI Taxonomy" id="468196"/>
    <lineage>
        <taxon>Eukaryota</taxon>
        <taxon>Metazoa</taxon>
        <taxon>Ecdysozoa</taxon>
        <taxon>Arthropoda</taxon>
        <taxon>Hexapoda</taxon>
        <taxon>Insecta</taxon>
        <taxon>Pterygota</taxon>
        <taxon>Neoptera</taxon>
        <taxon>Paraneoptera</taxon>
        <taxon>Psocodea</taxon>
        <taxon>Troctomorpha</taxon>
        <taxon>Phthiraptera</taxon>
        <taxon>Anoplura</taxon>
        <taxon>Polyplacidae</taxon>
        <taxon>Polyplax</taxon>
    </lineage>
</organism>
<dbReference type="InterPro" id="IPR014756">
    <property type="entry name" value="Ig_E-set"/>
</dbReference>
<comment type="similarity">
    <text evidence="1">Belongs to the filamin family.</text>
</comment>
<evidence type="ECO:0000259" key="4">
    <source>
        <dbReference type="PROSITE" id="PS50021"/>
    </source>
</evidence>
<reference evidence="5 6" key="1">
    <citation type="submission" date="2023-10" db="EMBL/GenBank/DDBJ databases">
        <title>Genomes of two closely related lineages of the louse Polyplax serrata with different host specificities.</title>
        <authorList>
            <person name="Martinu J."/>
            <person name="Tarabai H."/>
            <person name="Stefka J."/>
            <person name="Hypsa V."/>
        </authorList>
    </citation>
    <scope>NUCLEOTIDE SEQUENCE [LARGE SCALE GENOMIC DNA]</scope>
    <source>
        <strain evidence="5">HR10_N</strain>
    </source>
</reference>
<dbReference type="Proteomes" id="UP001372834">
    <property type="component" value="Unassembled WGS sequence"/>
</dbReference>
<dbReference type="PANTHER" id="PTHR38537">
    <property type="entry name" value="JITTERBUG, ISOFORM N"/>
    <property type="match status" value="1"/>
</dbReference>
<feature type="repeat" description="Filamin" evidence="3">
    <location>
        <begin position="679"/>
        <end position="774"/>
    </location>
</feature>
<dbReference type="CDD" id="cd21315">
    <property type="entry name" value="CH_dFLNA-like_rpt2"/>
    <property type="match status" value="1"/>
</dbReference>